<dbReference type="PANTHER" id="PTHR34203">
    <property type="entry name" value="METHYLTRANSFERASE, FKBM FAMILY PROTEIN"/>
    <property type="match status" value="1"/>
</dbReference>
<gene>
    <name evidence="2" type="ORF">NK718_18220</name>
</gene>
<dbReference type="RefSeq" id="WP_254745228.1">
    <property type="nucleotide sequence ID" value="NZ_JANCLU010000021.1"/>
</dbReference>
<evidence type="ECO:0000313" key="3">
    <source>
        <dbReference type="Proteomes" id="UP001205890"/>
    </source>
</evidence>
<dbReference type="SUPFAM" id="SSF53335">
    <property type="entry name" value="S-adenosyl-L-methionine-dependent methyltransferases"/>
    <property type="match status" value="1"/>
</dbReference>
<protein>
    <submittedName>
        <fullName evidence="2">FkbM family methyltransferase</fullName>
    </submittedName>
</protein>
<reference evidence="2 3" key="1">
    <citation type="submission" date="2022-07" db="EMBL/GenBank/DDBJ databases">
        <authorList>
            <person name="Li W.-J."/>
            <person name="Deng Q.-Q."/>
        </authorList>
    </citation>
    <scope>NUCLEOTIDE SEQUENCE [LARGE SCALE GENOMIC DNA]</scope>
    <source>
        <strain evidence="2 3">SYSU M60028</strain>
    </source>
</reference>
<evidence type="ECO:0000313" key="2">
    <source>
        <dbReference type="EMBL" id="MCP8940466.1"/>
    </source>
</evidence>
<organism evidence="2 3">
    <name type="scientific">Alsobacter ponti</name>
    <dbReference type="NCBI Taxonomy" id="2962936"/>
    <lineage>
        <taxon>Bacteria</taxon>
        <taxon>Pseudomonadati</taxon>
        <taxon>Pseudomonadota</taxon>
        <taxon>Alphaproteobacteria</taxon>
        <taxon>Hyphomicrobiales</taxon>
        <taxon>Alsobacteraceae</taxon>
        <taxon>Alsobacter</taxon>
    </lineage>
</organism>
<name>A0ABT1LH95_9HYPH</name>
<evidence type="ECO:0000259" key="1">
    <source>
        <dbReference type="Pfam" id="PF05050"/>
    </source>
</evidence>
<comment type="caution">
    <text evidence="2">The sequence shown here is derived from an EMBL/GenBank/DDBJ whole genome shotgun (WGS) entry which is preliminary data.</text>
</comment>
<keyword evidence="3" id="KW-1185">Reference proteome</keyword>
<sequence>MTDTQHVPASAEPQAFGAYRPTGWTAKLIGHTRAMPNHWLGQRLAYVLRKLALMRMHGQPLDVEALGARMRLFPYNNVCEKRLVFTPQYFDPEERAFLEERIRDGFVFVDVGANVGGYTLFVAARAGQTGRVLAIEPQPAIFERLVFNIRQNPFATVKALDCAVADKSGDVTLFIDSRNNGQSSVKFVGLSRGPSVRVPARPLAELMEQEGFTRVDAIKLDVHGAEDLILEPFLRTASDDLLPRLFLIENAARRWQVDVVALLKARGYEMVRRTRHNMIFERRAGRA</sequence>
<dbReference type="Proteomes" id="UP001205890">
    <property type="component" value="Unassembled WGS sequence"/>
</dbReference>
<dbReference type="EMBL" id="JANCLU010000021">
    <property type="protein sequence ID" value="MCP8940466.1"/>
    <property type="molecule type" value="Genomic_DNA"/>
</dbReference>
<dbReference type="InterPro" id="IPR052514">
    <property type="entry name" value="SAM-dependent_MTase"/>
</dbReference>
<dbReference type="InterPro" id="IPR006342">
    <property type="entry name" value="FkbM_mtfrase"/>
</dbReference>
<dbReference type="InterPro" id="IPR029063">
    <property type="entry name" value="SAM-dependent_MTases_sf"/>
</dbReference>
<proteinExistence type="predicted"/>
<dbReference type="NCBIfam" id="TIGR01444">
    <property type="entry name" value="fkbM_fam"/>
    <property type="match status" value="1"/>
</dbReference>
<dbReference type="Gene3D" id="3.40.50.150">
    <property type="entry name" value="Vaccinia Virus protein VP39"/>
    <property type="match status" value="1"/>
</dbReference>
<accession>A0ABT1LH95</accession>
<dbReference type="GO" id="GO:0032259">
    <property type="term" value="P:methylation"/>
    <property type="evidence" value="ECO:0007669"/>
    <property type="project" value="UniProtKB-KW"/>
</dbReference>
<dbReference type="Pfam" id="PF05050">
    <property type="entry name" value="Methyltransf_21"/>
    <property type="match status" value="1"/>
</dbReference>
<dbReference type="PANTHER" id="PTHR34203:SF15">
    <property type="entry name" value="SLL1173 PROTEIN"/>
    <property type="match status" value="1"/>
</dbReference>
<keyword evidence="2" id="KW-0808">Transferase</keyword>
<feature type="domain" description="Methyltransferase FkbM" evidence="1">
    <location>
        <begin position="110"/>
        <end position="269"/>
    </location>
</feature>
<keyword evidence="2" id="KW-0489">Methyltransferase</keyword>
<dbReference type="GO" id="GO:0008168">
    <property type="term" value="F:methyltransferase activity"/>
    <property type="evidence" value="ECO:0007669"/>
    <property type="project" value="UniProtKB-KW"/>
</dbReference>